<dbReference type="VEuPathDB" id="VectorBase:ASIC017062"/>
<dbReference type="EnsemblMetazoa" id="ASIC017062-RA">
    <property type="protein sequence ID" value="ASIC017062-PA"/>
    <property type="gene ID" value="ASIC017062"/>
</dbReference>
<organism evidence="1">
    <name type="scientific">Anopheles sinensis</name>
    <name type="common">Mosquito</name>
    <dbReference type="NCBI Taxonomy" id="74873"/>
    <lineage>
        <taxon>Eukaryota</taxon>
        <taxon>Metazoa</taxon>
        <taxon>Ecdysozoa</taxon>
        <taxon>Arthropoda</taxon>
        <taxon>Hexapoda</taxon>
        <taxon>Insecta</taxon>
        <taxon>Pterygota</taxon>
        <taxon>Neoptera</taxon>
        <taxon>Endopterygota</taxon>
        <taxon>Diptera</taxon>
        <taxon>Nematocera</taxon>
        <taxon>Culicoidea</taxon>
        <taxon>Culicidae</taxon>
        <taxon>Anophelinae</taxon>
        <taxon>Anopheles</taxon>
    </lineage>
</organism>
<sequence length="65" mass="6931">MNEWNELLKAELLPEASAGCGTKCILRSTVSAGYSAPGPMATTAAQTAGCFQRHKVSDQPTDRFD</sequence>
<evidence type="ECO:0000313" key="1">
    <source>
        <dbReference type="EMBL" id="KFB49050.1"/>
    </source>
</evidence>
<evidence type="ECO:0000313" key="3">
    <source>
        <dbReference type="Proteomes" id="UP000030765"/>
    </source>
</evidence>
<protein>
    <submittedName>
        <fullName evidence="1 2">Smoothelin</fullName>
    </submittedName>
</protein>
<evidence type="ECO:0000313" key="2">
    <source>
        <dbReference type="EnsemblMetazoa" id="ASIC017062-PA"/>
    </source>
</evidence>
<dbReference type="EMBL" id="ATLV01023390">
    <property type="status" value="NOT_ANNOTATED_CDS"/>
    <property type="molecule type" value="Genomic_DNA"/>
</dbReference>
<proteinExistence type="predicted"/>
<dbReference type="EMBL" id="KE525342">
    <property type="protein sequence ID" value="KFB49050.1"/>
    <property type="molecule type" value="Genomic_DNA"/>
</dbReference>
<gene>
    <name evidence="1" type="ORF">ZHAS_00017062</name>
</gene>
<dbReference type="Proteomes" id="UP000030765">
    <property type="component" value="Unassembled WGS sequence"/>
</dbReference>
<reference evidence="1 3" key="1">
    <citation type="journal article" date="2014" name="BMC Genomics">
        <title>Genome sequence of Anopheles sinensis provides insight into genetics basis of mosquito competence for malaria parasites.</title>
        <authorList>
            <person name="Zhou D."/>
            <person name="Zhang D."/>
            <person name="Ding G."/>
            <person name="Shi L."/>
            <person name="Hou Q."/>
            <person name="Ye Y."/>
            <person name="Xu Y."/>
            <person name="Zhou H."/>
            <person name="Xiong C."/>
            <person name="Li S."/>
            <person name="Yu J."/>
            <person name="Hong S."/>
            <person name="Yu X."/>
            <person name="Zou P."/>
            <person name="Chen C."/>
            <person name="Chang X."/>
            <person name="Wang W."/>
            <person name="Lv Y."/>
            <person name="Sun Y."/>
            <person name="Ma L."/>
            <person name="Shen B."/>
            <person name="Zhu C."/>
        </authorList>
    </citation>
    <scope>NUCLEOTIDE SEQUENCE [LARGE SCALE GENOMIC DNA]</scope>
</reference>
<accession>A0A084WFQ6</accession>
<keyword evidence="3" id="KW-1185">Reference proteome</keyword>
<reference evidence="2" key="2">
    <citation type="submission" date="2020-05" db="UniProtKB">
        <authorList>
            <consortium name="EnsemblMetazoa"/>
        </authorList>
    </citation>
    <scope>IDENTIFICATION</scope>
</reference>
<name>A0A084WFQ6_ANOSI</name>
<dbReference type="AlphaFoldDB" id="A0A084WFQ6"/>